<keyword evidence="6" id="KW-1185">Reference proteome</keyword>
<evidence type="ECO:0008006" key="7">
    <source>
        <dbReference type="Google" id="ProtNLM"/>
    </source>
</evidence>
<dbReference type="AlphaFoldDB" id="A0A0L6CKM9"/>
<dbReference type="PROSITE" id="PS50110">
    <property type="entry name" value="RESPONSE_REGULATORY"/>
    <property type="match status" value="1"/>
</dbReference>
<dbReference type="GO" id="GO:0006355">
    <property type="term" value="P:regulation of DNA-templated transcription"/>
    <property type="evidence" value="ECO:0007669"/>
    <property type="project" value="InterPro"/>
</dbReference>
<dbReference type="Proteomes" id="UP000037397">
    <property type="component" value="Unassembled WGS sequence"/>
</dbReference>
<dbReference type="InterPro" id="IPR000792">
    <property type="entry name" value="Tscrpt_reg_LuxR_C"/>
</dbReference>
<reference evidence="6" key="1">
    <citation type="submission" date="2015-03" db="EMBL/GenBank/DDBJ databases">
        <title>Luteipulveratus halotolerans sp. nov., a novel actinobacterium (Dermacoccaceae) from Sarawak, Malaysia.</title>
        <authorList>
            <person name="Juboi H."/>
            <person name="Basik A."/>
            <person name="Shamsul S.S."/>
            <person name="Arnold P."/>
            <person name="Schmitt E.K."/>
            <person name="Sanglier J.-J."/>
            <person name="Yeo T."/>
        </authorList>
    </citation>
    <scope>NUCLEOTIDE SEQUENCE [LARGE SCALE GENOMIC DNA]</scope>
    <source>
        <strain evidence="6">C296001</strain>
    </source>
</reference>
<evidence type="ECO:0000259" key="4">
    <source>
        <dbReference type="PROSITE" id="PS50110"/>
    </source>
</evidence>
<dbReference type="Pfam" id="PF00196">
    <property type="entry name" value="GerE"/>
    <property type="match status" value="1"/>
</dbReference>
<comment type="caution">
    <text evidence="5">The sequence shown here is derived from an EMBL/GenBank/DDBJ whole genome shotgun (WGS) entry which is preliminary data.</text>
</comment>
<keyword evidence="1" id="KW-0238">DNA-binding</keyword>
<organism evidence="5 6">
    <name type="scientific">Luteipulveratus halotolerans</name>
    <dbReference type="NCBI Taxonomy" id="1631356"/>
    <lineage>
        <taxon>Bacteria</taxon>
        <taxon>Bacillati</taxon>
        <taxon>Actinomycetota</taxon>
        <taxon>Actinomycetes</taxon>
        <taxon>Micrococcales</taxon>
        <taxon>Dermacoccaceae</taxon>
        <taxon>Luteipulveratus</taxon>
    </lineage>
</organism>
<feature type="modified residue" description="4-aspartylphosphate" evidence="2">
    <location>
        <position position="52"/>
    </location>
</feature>
<proteinExistence type="predicted"/>
<dbReference type="InterPro" id="IPR001789">
    <property type="entry name" value="Sig_transdc_resp-reg_receiver"/>
</dbReference>
<evidence type="ECO:0000313" key="6">
    <source>
        <dbReference type="Proteomes" id="UP000037397"/>
    </source>
</evidence>
<dbReference type="STRING" id="1631356.VV01_16280"/>
<dbReference type="Pfam" id="PF00072">
    <property type="entry name" value="Response_reg"/>
    <property type="match status" value="1"/>
</dbReference>
<dbReference type="GO" id="GO:0000160">
    <property type="term" value="P:phosphorelay signal transduction system"/>
    <property type="evidence" value="ECO:0007669"/>
    <property type="project" value="InterPro"/>
</dbReference>
<feature type="domain" description="Response regulatory" evidence="4">
    <location>
        <begin position="2"/>
        <end position="114"/>
    </location>
</feature>
<sequence>MRVLVVDDNEVVRAGLGAVLTSIESCEVVEAADGVDALAQLQQSQFDLALLDVRMPRKDGLAVLREFDGSVPIVMLTHSDDRDIVREALASGARGFLVHGTITSQEVVSAVHTCVSGGLVLSPTAAEVMLSPAEHADPGRRDTLGLTPREIELMSLLCDGLSNRDIAGRLFLSEKTIKNHLNRIYAKLAVANRGAAIVAWLGRD</sequence>
<dbReference type="RefSeq" id="WP_050670795.1">
    <property type="nucleotide sequence ID" value="NZ_LAIR01000002.1"/>
</dbReference>
<dbReference type="PROSITE" id="PS00622">
    <property type="entry name" value="HTH_LUXR_1"/>
    <property type="match status" value="1"/>
</dbReference>
<evidence type="ECO:0000256" key="2">
    <source>
        <dbReference type="PROSITE-ProRule" id="PRU00169"/>
    </source>
</evidence>
<dbReference type="GO" id="GO:0003677">
    <property type="term" value="F:DNA binding"/>
    <property type="evidence" value="ECO:0007669"/>
    <property type="project" value="UniProtKB-KW"/>
</dbReference>
<dbReference type="PANTHER" id="PTHR43214:SF43">
    <property type="entry name" value="TWO-COMPONENT RESPONSE REGULATOR"/>
    <property type="match status" value="1"/>
</dbReference>
<protein>
    <recommendedName>
        <fullName evidence="7">LuxR family transcriptional regulator</fullName>
    </recommendedName>
</protein>
<dbReference type="SMART" id="SM00448">
    <property type="entry name" value="REC"/>
    <property type="match status" value="1"/>
</dbReference>
<dbReference type="Gene3D" id="3.40.50.2300">
    <property type="match status" value="1"/>
</dbReference>
<evidence type="ECO:0000259" key="3">
    <source>
        <dbReference type="PROSITE" id="PS50043"/>
    </source>
</evidence>
<gene>
    <name evidence="5" type="ORF">VV01_16280</name>
</gene>
<dbReference type="PROSITE" id="PS50043">
    <property type="entry name" value="HTH_LUXR_2"/>
    <property type="match status" value="1"/>
</dbReference>
<evidence type="ECO:0000313" key="5">
    <source>
        <dbReference type="EMBL" id="KNX38351.1"/>
    </source>
</evidence>
<keyword evidence="2" id="KW-0597">Phosphoprotein</keyword>
<feature type="domain" description="HTH luxR-type" evidence="3">
    <location>
        <begin position="139"/>
        <end position="204"/>
    </location>
</feature>
<evidence type="ECO:0000256" key="1">
    <source>
        <dbReference type="ARBA" id="ARBA00023125"/>
    </source>
</evidence>
<accession>A0A0L6CKM9</accession>
<name>A0A0L6CKM9_9MICO</name>
<dbReference type="PRINTS" id="PR00038">
    <property type="entry name" value="HTHLUXR"/>
</dbReference>
<dbReference type="SMART" id="SM00421">
    <property type="entry name" value="HTH_LUXR"/>
    <property type="match status" value="1"/>
</dbReference>
<dbReference type="PANTHER" id="PTHR43214">
    <property type="entry name" value="TWO-COMPONENT RESPONSE REGULATOR"/>
    <property type="match status" value="1"/>
</dbReference>
<dbReference type="CDD" id="cd06170">
    <property type="entry name" value="LuxR_C_like"/>
    <property type="match status" value="1"/>
</dbReference>
<dbReference type="OrthoDB" id="9808843at2"/>
<dbReference type="SUPFAM" id="SSF52172">
    <property type="entry name" value="CheY-like"/>
    <property type="match status" value="1"/>
</dbReference>
<dbReference type="InterPro" id="IPR011006">
    <property type="entry name" value="CheY-like_superfamily"/>
</dbReference>
<dbReference type="InterPro" id="IPR039420">
    <property type="entry name" value="WalR-like"/>
</dbReference>
<dbReference type="EMBL" id="LAIR01000002">
    <property type="protein sequence ID" value="KNX38351.1"/>
    <property type="molecule type" value="Genomic_DNA"/>
</dbReference>